<dbReference type="Proteomes" id="UP001432180">
    <property type="component" value="Chromosome"/>
</dbReference>
<accession>A0ABZ0SAB8</accession>
<organism evidence="4 5">
    <name type="scientific">Thiorhodovibrio winogradskyi</name>
    <dbReference type="NCBI Taxonomy" id="77007"/>
    <lineage>
        <taxon>Bacteria</taxon>
        <taxon>Pseudomonadati</taxon>
        <taxon>Pseudomonadota</taxon>
        <taxon>Gammaproteobacteria</taxon>
        <taxon>Chromatiales</taxon>
        <taxon>Chromatiaceae</taxon>
        <taxon>Thiorhodovibrio</taxon>
    </lineage>
</organism>
<evidence type="ECO:0000259" key="3">
    <source>
        <dbReference type="PROSITE" id="PS50887"/>
    </source>
</evidence>
<dbReference type="EC" id="2.7.7.65" evidence="1"/>
<evidence type="ECO:0000256" key="1">
    <source>
        <dbReference type="ARBA" id="ARBA00012528"/>
    </source>
</evidence>
<feature type="coiled-coil region" evidence="2">
    <location>
        <begin position="71"/>
        <end position="112"/>
    </location>
</feature>
<reference evidence="4 5" key="1">
    <citation type="journal article" date="2023" name="Microorganisms">
        <title>Thiorhodovibrio frisius and Trv. litoralis spp. nov., Two Novel Members from a Clade of Fastidious Purple Sulfur Bacteria That Exhibit Unique Red-Shifted Light-Harvesting Capabilities.</title>
        <authorList>
            <person name="Methner A."/>
            <person name="Kuzyk S.B."/>
            <person name="Petersen J."/>
            <person name="Bauer S."/>
            <person name="Brinkmann H."/>
            <person name="Sichau K."/>
            <person name="Wanner G."/>
            <person name="Wolf J."/>
            <person name="Neumann-Schaal M."/>
            <person name="Henke P."/>
            <person name="Tank M."/>
            <person name="Sproer C."/>
            <person name="Bunk B."/>
            <person name="Overmann J."/>
        </authorList>
    </citation>
    <scope>NUCLEOTIDE SEQUENCE [LARGE SCALE GENOMIC DNA]</scope>
    <source>
        <strain evidence="4 5">DSM 6702</strain>
    </source>
</reference>
<proteinExistence type="predicted"/>
<dbReference type="Pfam" id="PF00990">
    <property type="entry name" value="GGDEF"/>
    <property type="match status" value="1"/>
</dbReference>
<evidence type="ECO:0000313" key="4">
    <source>
        <dbReference type="EMBL" id="WPL17279.1"/>
    </source>
</evidence>
<dbReference type="Gene3D" id="3.30.70.270">
    <property type="match status" value="1"/>
</dbReference>
<dbReference type="PROSITE" id="PS50887">
    <property type="entry name" value="GGDEF"/>
    <property type="match status" value="1"/>
</dbReference>
<dbReference type="SMART" id="SM00267">
    <property type="entry name" value="GGDEF"/>
    <property type="match status" value="1"/>
</dbReference>
<dbReference type="InterPro" id="IPR000160">
    <property type="entry name" value="GGDEF_dom"/>
</dbReference>
<feature type="domain" description="GGDEF" evidence="3">
    <location>
        <begin position="140"/>
        <end position="276"/>
    </location>
</feature>
<dbReference type="CDD" id="cd01949">
    <property type="entry name" value="GGDEF"/>
    <property type="match status" value="1"/>
</dbReference>
<keyword evidence="2" id="KW-0175">Coiled coil</keyword>
<dbReference type="NCBIfam" id="TIGR00254">
    <property type="entry name" value="GGDEF"/>
    <property type="match status" value="1"/>
</dbReference>
<keyword evidence="5" id="KW-1185">Reference proteome</keyword>
<protein>
    <recommendedName>
        <fullName evidence="1">diguanylate cyclase</fullName>
        <ecNumber evidence="1">2.7.7.65</ecNumber>
    </recommendedName>
</protein>
<dbReference type="InterPro" id="IPR043128">
    <property type="entry name" value="Rev_trsase/Diguanyl_cyclase"/>
</dbReference>
<evidence type="ECO:0000313" key="5">
    <source>
        <dbReference type="Proteomes" id="UP001432180"/>
    </source>
</evidence>
<dbReference type="EMBL" id="CP121472">
    <property type="protein sequence ID" value="WPL17279.1"/>
    <property type="molecule type" value="Genomic_DNA"/>
</dbReference>
<sequence length="286" mass="32653">MIQYAKPREDGVTLFPYEEQMLDLAETMLHSLDDVPDGLPEGFKTLRDAYRQSYREARRLLRISDRLQLDLHDANRRLSEQTVQLQALNDKLHQEIQRRKTLEQELRRLATIDELTDISNRRHVLELGEHEVRRHRRSQKPLSLMLCDLDHFKEINDRHGHAVGDDALRFFAQLFRAELREGDIAGRLGGEEFLAILPQTDLDEAMLVAERLRARLAASPIPGSQANPQGPIKLSLSIGVAALTKDTPLNRAIARADHALYRAKHHGRNQVVADSPDFPCPLEASH</sequence>
<dbReference type="PANTHER" id="PTHR45138:SF24">
    <property type="entry name" value="DIGUANYLATE CYCLASE DGCC-RELATED"/>
    <property type="match status" value="1"/>
</dbReference>
<dbReference type="InterPro" id="IPR050469">
    <property type="entry name" value="Diguanylate_Cyclase"/>
</dbReference>
<dbReference type="RefSeq" id="WP_328987796.1">
    <property type="nucleotide sequence ID" value="NZ_CP121472.1"/>
</dbReference>
<dbReference type="InterPro" id="IPR029787">
    <property type="entry name" value="Nucleotide_cyclase"/>
</dbReference>
<dbReference type="SUPFAM" id="SSF55073">
    <property type="entry name" value="Nucleotide cyclase"/>
    <property type="match status" value="1"/>
</dbReference>
<gene>
    <name evidence="4" type="primary">pleD_12</name>
    <name evidence="4" type="ORF">Thiowin_02275</name>
</gene>
<evidence type="ECO:0000256" key="2">
    <source>
        <dbReference type="SAM" id="Coils"/>
    </source>
</evidence>
<name>A0ABZ0SAB8_9GAMM</name>
<dbReference type="PANTHER" id="PTHR45138">
    <property type="entry name" value="REGULATORY COMPONENTS OF SENSORY TRANSDUCTION SYSTEM"/>
    <property type="match status" value="1"/>
</dbReference>